<dbReference type="STRING" id="1027249.SAMN05216179_3156"/>
<dbReference type="InterPro" id="IPR007712">
    <property type="entry name" value="RelE/ParE_toxin"/>
</dbReference>
<name>A0A1M7QHL0_9BACI</name>
<sequence>MEKGSFSLKITAAAKEDMERIYRYIVEELYNEQAADDLMETMENIFLKLVHFPFHGSYVKDKTLLQKGYRKLIIHHYIGFYLVNERKREVIILRVLYGKREYRECNINCVSKKCVRFLTHTVFYLLE</sequence>
<dbReference type="Pfam" id="PF05016">
    <property type="entry name" value="ParE_toxin"/>
    <property type="match status" value="1"/>
</dbReference>
<organism evidence="2 3">
    <name type="scientific">Gracilibacillus kekensis</name>
    <dbReference type="NCBI Taxonomy" id="1027249"/>
    <lineage>
        <taxon>Bacteria</taxon>
        <taxon>Bacillati</taxon>
        <taxon>Bacillota</taxon>
        <taxon>Bacilli</taxon>
        <taxon>Bacillales</taxon>
        <taxon>Bacillaceae</taxon>
        <taxon>Gracilibacillus</taxon>
    </lineage>
</organism>
<proteinExistence type="predicted"/>
<evidence type="ECO:0000313" key="2">
    <source>
        <dbReference type="EMBL" id="SHN30239.1"/>
    </source>
</evidence>
<keyword evidence="1" id="KW-1277">Toxin-antitoxin system</keyword>
<dbReference type="NCBIfam" id="TIGR02385">
    <property type="entry name" value="RelE_StbE"/>
    <property type="match status" value="1"/>
</dbReference>
<evidence type="ECO:0000256" key="1">
    <source>
        <dbReference type="ARBA" id="ARBA00022649"/>
    </source>
</evidence>
<accession>A0A1M7QHL0</accession>
<dbReference type="EMBL" id="FRCZ01000007">
    <property type="protein sequence ID" value="SHN30239.1"/>
    <property type="molecule type" value="Genomic_DNA"/>
</dbReference>
<gene>
    <name evidence="2" type="ORF">SAMN05216179_3156</name>
</gene>
<protein>
    <submittedName>
        <fullName evidence="2">Addiction module toxin, RelE/StbE family</fullName>
    </submittedName>
</protein>
<evidence type="ECO:0000313" key="3">
    <source>
        <dbReference type="Proteomes" id="UP000184184"/>
    </source>
</evidence>
<reference evidence="2 3" key="1">
    <citation type="submission" date="2016-11" db="EMBL/GenBank/DDBJ databases">
        <authorList>
            <person name="Jaros S."/>
            <person name="Januszkiewicz K."/>
            <person name="Wedrychowicz H."/>
        </authorList>
    </citation>
    <scope>NUCLEOTIDE SEQUENCE [LARGE SCALE GENOMIC DNA]</scope>
    <source>
        <strain evidence="2 3">CGMCC 1.10681</strain>
    </source>
</reference>
<dbReference type="AlphaFoldDB" id="A0A1M7QHL0"/>
<dbReference type="Gene3D" id="3.30.2310.20">
    <property type="entry name" value="RelE-like"/>
    <property type="match status" value="1"/>
</dbReference>
<dbReference type="InterPro" id="IPR035093">
    <property type="entry name" value="RelE/ParE_toxin_dom_sf"/>
</dbReference>
<dbReference type="Proteomes" id="UP000184184">
    <property type="component" value="Unassembled WGS sequence"/>
</dbReference>
<dbReference type="RefSeq" id="WP_073202797.1">
    <property type="nucleotide sequence ID" value="NZ_FRCZ01000007.1"/>
</dbReference>
<keyword evidence="3" id="KW-1185">Reference proteome</keyword>
<dbReference type="OrthoDB" id="362857at2"/>